<dbReference type="Gene3D" id="2.60.120.620">
    <property type="entry name" value="q2cbj1_9rhob like domain"/>
    <property type="match status" value="1"/>
</dbReference>
<dbReference type="RefSeq" id="WP_113647713.1">
    <property type="nucleotide sequence ID" value="NZ_QMHN01000003.1"/>
</dbReference>
<proteinExistence type="predicted"/>
<evidence type="ECO:0008006" key="3">
    <source>
        <dbReference type="Google" id="ProtNLM"/>
    </source>
</evidence>
<comment type="caution">
    <text evidence="1">The sequence shown here is derived from an EMBL/GenBank/DDBJ whole genome shotgun (WGS) entry which is preliminary data.</text>
</comment>
<accession>A0A3S3PU72</accession>
<dbReference type="GO" id="GO:0016706">
    <property type="term" value="F:2-oxoglutarate-dependent dioxygenase activity"/>
    <property type="evidence" value="ECO:0007669"/>
    <property type="project" value="UniProtKB-ARBA"/>
</dbReference>
<dbReference type="InterPro" id="IPR008775">
    <property type="entry name" value="Phytyl_CoA_dOase-like"/>
</dbReference>
<dbReference type="PANTHER" id="PTHR31630:SF6">
    <property type="entry name" value="PHYTANOYL-COA DIOXYGENASE-RELATED"/>
    <property type="match status" value="1"/>
</dbReference>
<dbReference type="EMBL" id="SAYW01000003">
    <property type="protein sequence ID" value="RWU07806.1"/>
    <property type="molecule type" value="Genomic_DNA"/>
</dbReference>
<name>A0A3S3PU72_9SPHI</name>
<protein>
    <recommendedName>
        <fullName evidence="3">Phytanoyl-CoA dioxygenase</fullName>
    </recommendedName>
</protein>
<dbReference type="SUPFAM" id="SSF51197">
    <property type="entry name" value="Clavaminate synthase-like"/>
    <property type="match status" value="1"/>
</dbReference>
<evidence type="ECO:0000313" key="1">
    <source>
        <dbReference type="EMBL" id="RWU07806.1"/>
    </source>
</evidence>
<sequence length="315" mass="36968">MKSNAFLQVFYEIHQAKKQRDLTPKYLNFDTTEDIFLSVYELGKYETYFFLYAECTNFDHFQAWLRELKGVDFLAQAACQFSEWLNRQKTADLVPKYKLLNKAQFQFWEEQGYLRISDLVEPALCEEVKALICRHMGLSLTDPNSWYKSHPDWHGLMLQLYQDESIEAIRKHPNVYQLFSELYGSQDIIANTEKVSFNPPVTDRWEFSAGALHWDIDINKPIEYYIQGLIYLDDVPEDRGPLSVVPGVHLEFDEWIKAYPAFDEAHEVMRRQMKAVPVPGKKGDIIVWRHTLPHAASANYSSLPRFVQYLSFTKL</sequence>
<dbReference type="OrthoDB" id="1157001at2"/>
<dbReference type="AlphaFoldDB" id="A0A3S3PU72"/>
<gene>
    <name evidence="1" type="ORF">DPV69_12575</name>
</gene>
<dbReference type="Pfam" id="PF05721">
    <property type="entry name" value="PhyH"/>
    <property type="match status" value="1"/>
</dbReference>
<dbReference type="Proteomes" id="UP000284120">
    <property type="component" value="Unassembled WGS sequence"/>
</dbReference>
<keyword evidence="2" id="KW-1185">Reference proteome</keyword>
<dbReference type="PANTHER" id="PTHR31630">
    <property type="entry name" value="PHYTANOYL-COA DIOXYGENASE-RELATED-RELATED"/>
    <property type="match status" value="1"/>
</dbReference>
<reference evidence="1 2" key="1">
    <citation type="submission" date="2018-06" db="EMBL/GenBank/DDBJ databases">
        <title>Pedobacter endophyticus sp. nov., an endophytic bacterium isolated from a leaf of Triticum aestivum.</title>
        <authorList>
            <person name="Zhang L."/>
        </authorList>
    </citation>
    <scope>NUCLEOTIDE SEQUENCE [LARGE SCALE GENOMIC DNA]</scope>
    <source>
        <strain evidence="1 2">CM134L-2</strain>
    </source>
</reference>
<evidence type="ECO:0000313" key="2">
    <source>
        <dbReference type="Proteomes" id="UP000284120"/>
    </source>
</evidence>
<organism evidence="1 2">
    <name type="scientific">Pedobacter chitinilyticus</name>
    <dbReference type="NCBI Taxonomy" id="2233776"/>
    <lineage>
        <taxon>Bacteria</taxon>
        <taxon>Pseudomonadati</taxon>
        <taxon>Bacteroidota</taxon>
        <taxon>Sphingobacteriia</taxon>
        <taxon>Sphingobacteriales</taxon>
        <taxon>Sphingobacteriaceae</taxon>
        <taxon>Pedobacter</taxon>
    </lineage>
</organism>